<keyword evidence="3" id="KW-0285">Flavoprotein</keyword>
<dbReference type="PANTHER" id="PTHR22749:SF6">
    <property type="entry name" value="RIBOFLAVIN KINASE"/>
    <property type="match status" value="1"/>
</dbReference>
<dbReference type="EMBL" id="AMZH03003598">
    <property type="protein sequence ID" value="RRT71825.1"/>
    <property type="molecule type" value="Genomic_DNA"/>
</dbReference>
<evidence type="ECO:0000259" key="9">
    <source>
        <dbReference type="SMART" id="SM00904"/>
    </source>
</evidence>
<evidence type="ECO:0000256" key="5">
    <source>
        <dbReference type="ARBA" id="ARBA00022679"/>
    </source>
</evidence>
<dbReference type="Proteomes" id="UP000287651">
    <property type="component" value="Unassembled WGS sequence"/>
</dbReference>
<dbReference type="InterPro" id="IPR023465">
    <property type="entry name" value="Riboflavin_kinase_dom_sf"/>
</dbReference>
<dbReference type="SMART" id="SM00904">
    <property type="entry name" value="Flavokinase"/>
    <property type="match status" value="1"/>
</dbReference>
<dbReference type="GO" id="GO:0009231">
    <property type="term" value="P:riboflavin biosynthetic process"/>
    <property type="evidence" value="ECO:0007669"/>
    <property type="project" value="InterPro"/>
</dbReference>
<evidence type="ECO:0000256" key="3">
    <source>
        <dbReference type="ARBA" id="ARBA00022630"/>
    </source>
</evidence>
<evidence type="ECO:0000256" key="2">
    <source>
        <dbReference type="ARBA" id="ARBA00012105"/>
    </source>
</evidence>
<dbReference type="GO" id="GO:0005524">
    <property type="term" value="F:ATP binding"/>
    <property type="evidence" value="ECO:0007669"/>
    <property type="project" value="UniProtKB-KW"/>
</dbReference>
<evidence type="ECO:0000313" key="11">
    <source>
        <dbReference type="Proteomes" id="UP000287651"/>
    </source>
</evidence>
<dbReference type="GO" id="GO:0008531">
    <property type="term" value="F:riboflavin kinase activity"/>
    <property type="evidence" value="ECO:0007669"/>
    <property type="project" value="UniProtKB-EC"/>
</dbReference>
<evidence type="ECO:0000313" key="10">
    <source>
        <dbReference type="EMBL" id="RRT71825.1"/>
    </source>
</evidence>
<dbReference type="EC" id="2.7.1.26" evidence="2"/>
<dbReference type="Gene3D" id="2.40.30.30">
    <property type="entry name" value="Riboflavin kinase-like"/>
    <property type="match status" value="1"/>
</dbReference>
<proteinExistence type="predicted"/>
<keyword evidence="6" id="KW-0547">Nucleotide-binding</keyword>
<keyword evidence="7" id="KW-0067">ATP-binding</keyword>
<organism evidence="10 11">
    <name type="scientific">Ensete ventricosum</name>
    <name type="common">Abyssinian banana</name>
    <name type="synonym">Musa ensete</name>
    <dbReference type="NCBI Taxonomy" id="4639"/>
    <lineage>
        <taxon>Eukaryota</taxon>
        <taxon>Viridiplantae</taxon>
        <taxon>Streptophyta</taxon>
        <taxon>Embryophyta</taxon>
        <taxon>Tracheophyta</taxon>
        <taxon>Spermatophyta</taxon>
        <taxon>Magnoliopsida</taxon>
        <taxon>Liliopsida</taxon>
        <taxon>Zingiberales</taxon>
        <taxon>Musaceae</taxon>
        <taxon>Ensete</taxon>
    </lineage>
</organism>
<evidence type="ECO:0000256" key="6">
    <source>
        <dbReference type="ARBA" id="ARBA00022741"/>
    </source>
</evidence>
<feature type="domain" description="Riboflavin kinase" evidence="9">
    <location>
        <begin position="9"/>
        <end position="94"/>
    </location>
</feature>
<evidence type="ECO:0000256" key="7">
    <source>
        <dbReference type="ARBA" id="ARBA00022840"/>
    </source>
</evidence>
<comment type="pathway">
    <text evidence="1">Cofactor biosynthesis; FMN biosynthesis; FMN from riboflavin (ATP route): step 1/1.</text>
</comment>
<dbReference type="UniPathway" id="UPA00276">
    <property type="reaction ID" value="UER00406"/>
</dbReference>
<keyword evidence="8" id="KW-0732">Signal</keyword>
<evidence type="ECO:0000256" key="1">
    <source>
        <dbReference type="ARBA" id="ARBA00005201"/>
    </source>
</evidence>
<accession>A0A427A6G5</accession>
<feature type="chain" id="PRO_5019204174" description="riboflavin kinase" evidence="8">
    <location>
        <begin position="20"/>
        <end position="94"/>
    </location>
</feature>
<reference evidence="10 11" key="1">
    <citation type="journal article" date="2014" name="Agronomy (Basel)">
        <title>A Draft Genome Sequence for Ensete ventricosum, the Drought-Tolerant Tree Against Hunger.</title>
        <authorList>
            <person name="Harrison J."/>
            <person name="Moore K.A."/>
            <person name="Paszkiewicz K."/>
            <person name="Jones T."/>
            <person name="Grant M."/>
            <person name="Ambacheew D."/>
            <person name="Muzemil S."/>
            <person name="Studholme D.J."/>
        </authorList>
    </citation>
    <scope>NUCLEOTIDE SEQUENCE [LARGE SCALE GENOMIC DNA]</scope>
</reference>
<evidence type="ECO:0000256" key="4">
    <source>
        <dbReference type="ARBA" id="ARBA00022643"/>
    </source>
</evidence>
<name>A0A427A6G5_ENSVE</name>
<dbReference type="SUPFAM" id="SSF82114">
    <property type="entry name" value="Riboflavin kinase-like"/>
    <property type="match status" value="1"/>
</dbReference>
<keyword evidence="5" id="KW-0808">Transferase</keyword>
<dbReference type="AlphaFoldDB" id="A0A427A6G5"/>
<dbReference type="Pfam" id="PF01687">
    <property type="entry name" value="Flavokinase"/>
    <property type="match status" value="1"/>
</dbReference>
<protein>
    <recommendedName>
        <fullName evidence="2">riboflavin kinase</fullName>
        <ecNumber evidence="2">2.7.1.26</ecNumber>
    </recommendedName>
</protein>
<comment type="caution">
    <text evidence="10">The sequence shown here is derived from an EMBL/GenBank/DDBJ whole genome shotgun (WGS) entry which is preliminary data.</text>
</comment>
<evidence type="ECO:0000256" key="8">
    <source>
        <dbReference type="SAM" id="SignalP"/>
    </source>
</evidence>
<gene>
    <name evidence="10" type="ORF">B296_00035098</name>
</gene>
<sequence>MSALIYGLLLYFLAANLSSENFSAILSEHNSGVSFGWAGLSTQGIYKMVMSIGWNPYFDNTKKTIEAWLLHDFEDDFYGEELRLTMVGYIRPEV</sequence>
<dbReference type="PANTHER" id="PTHR22749">
    <property type="entry name" value="RIBOFLAVIN KINASE/FMN ADENYLYLTRANSFERASE"/>
    <property type="match status" value="1"/>
</dbReference>
<dbReference type="GO" id="GO:0009398">
    <property type="term" value="P:FMN biosynthetic process"/>
    <property type="evidence" value="ECO:0007669"/>
    <property type="project" value="UniProtKB-UniPathway"/>
</dbReference>
<dbReference type="InterPro" id="IPR015865">
    <property type="entry name" value="Riboflavin_kinase_bac/euk"/>
</dbReference>
<feature type="signal peptide" evidence="8">
    <location>
        <begin position="1"/>
        <end position="19"/>
    </location>
</feature>
<dbReference type="InterPro" id="IPR023468">
    <property type="entry name" value="Riboflavin_kinase"/>
</dbReference>
<keyword evidence="4" id="KW-0288">FMN</keyword>